<evidence type="ECO:0000256" key="1">
    <source>
        <dbReference type="ARBA" id="ARBA00004651"/>
    </source>
</evidence>
<keyword evidence="2" id="KW-0813">Transport</keyword>
<proteinExistence type="predicted"/>
<reference evidence="9 10" key="2">
    <citation type="submission" date="2024-03" db="EMBL/GenBank/DDBJ databases">
        <title>The Genome Sequence of Enterococcus sp. DIV2402.</title>
        <authorList>
            <consortium name="The Broad Institute Genomics Platform"/>
            <consortium name="The Broad Institute Microbial Omics Core"/>
            <consortium name="The Broad Institute Genomic Center for Infectious Diseases"/>
            <person name="Earl A."/>
            <person name="Manson A."/>
            <person name="Gilmore M."/>
            <person name="Schwartman J."/>
            <person name="Shea T."/>
            <person name="Abouelleil A."/>
            <person name="Cao P."/>
            <person name="Chapman S."/>
            <person name="Cusick C."/>
            <person name="Young S."/>
            <person name="Neafsey D."/>
            <person name="Nusbaum C."/>
            <person name="Birren B."/>
        </authorList>
    </citation>
    <scope>NUCLEOTIDE SEQUENCE [LARGE SCALE GENOMIC DNA]</scope>
    <source>
        <strain evidence="9 10">DIV2402</strain>
    </source>
</reference>
<evidence type="ECO:0000256" key="6">
    <source>
        <dbReference type="ARBA" id="ARBA00023065"/>
    </source>
</evidence>
<feature type="transmembrane region" description="Helical" evidence="8">
    <location>
        <begin position="428"/>
        <end position="449"/>
    </location>
</feature>
<evidence type="ECO:0000313" key="9">
    <source>
        <dbReference type="EMBL" id="WYJ75596.1"/>
    </source>
</evidence>
<organism evidence="9 10">
    <name type="scientific">Candidatus Enterococcus lowellii</name>
    <dbReference type="NCBI Taxonomy" id="2230877"/>
    <lineage>
        <taxon>Bacteria</taxon>
        <taxon>Bacillati</taxon>
        <taxon>Bacillota</taxon>
        <taxon>Bacilli</taxon>
        <taxon>Lactobacillales</taxon>
        <taxon>Enterococcaceae</taxon>
        <taxon>Enterococcus</taxon>
    </lineage>
</organism>
<sequence length="468" mass="52904">MNFGRFTRLTVRRGKNFFSKNISSIQLIVTYYILMTLLALILLYLPIFRKPDVYVSFIDMFFMAISTISVTGLSTFPIDEVFNERGVILLEILFQIGGLGVMMISTFFFIVSRRKISLKQRQLIMADMNQPRLSGIVRMIRTTFTIILVCQLIGGAVFGIYFKVMGYYDRWLDALFYGLYQAISAVTNSGFDVTGESIVPYANDNLFLVAIMFLIFIGGIGFPVIMDFREWIGYQVFKKKRQLPFRFTLFTKIAFLAFVILFIGGTLTIFFLEKDHLFRNMTAVGQWVNSMFYSMTTRNAGLQIHDLNEFQTTTLMIFSVLMFIGCSPSSVGGGVRTTTVAIIGLYLISFLKSESHINIFGRKIANDDVRKSVVVFMLSLLMCFACVIFLTATEDVSLISIIVEVTSAFGTTGLSLGITSELSVIGKLIIALLMFIGRIGMLYTLLLFIPKETRDLGYEYPTEKIIIG</sequence>
<dbReference type="EMBL" id="CP147251">
    <property type="protein sequence ID" value="WYJ75596.1"/>
    <property type="molecule type" value="Genomic_DNA"/>
</dbReference>
<keyword evidence="4 8" id="KW-0812">Transmembrane</keyword>
<evidence type="ECO:0000256" key="2">
    <source>
        <dbReference type="ARBA" id="ARBA00022448"/>
    </source>
</evidence>
<dbReference type="InterPro" id="IPR003445">
    <property type="entry name" value="Cat_transpt"/>
</dbReference>
<gene>
    <name evidence="9" type="ORF">DOK78_000172</name>
</gene>
<evidence type="ECO:0000313" key="10">
    <source>
        <dbReference type="Proteomes" id="UP000664701"/>
    </source>
</evidence>
<name>A0ABZ2SKA5_9ENTE</name>
<evidence type="ECO:0000256" key="3">
    <source>
        <dbReference type="ARBA" id="ARBA00022475"/>
    </source>
</evidence>
<feature type="transmembrane region" description="Helical" evidence="8">
    <location>
        <begin position="331"/>
        <end position="351"/>
    </location>
</feature>
<feature type="transmembrane region" description="Helical" evidence="8">
    <location>
        <begin position="398"/>
        <end position="416"/>
    </location>
</feature>
<feature type="transmembrane region" description="Helical" evidence="8">
    <location>
        <begin position="142"/>
        <end position="162"/>
    </location>
</feature>
<feature type="transmembrane region" description="Helical" evidence="8">
    <location>
        <begin position="57"/>
        <end position="76"/>
    </location>
</feature>
<keyword evidence="5 8" id="KW-1133">Transmembrane helix</keyword>
<dbReference type="PANTHER" id="PTHR32024">
    <property type="entry name" value="TRK SYSTEM POTASSIUM UPTAKE PROTEIN TRKG-RELATED"/>
    <property type="match status" value="1"/>
</dbReference>
<accession>A0ABZ2SKA5</accession>
<keyword evidence="10" id="KW-1185">Reference proteome</keyword>
<reference evidence="9 10" key="1">
    <citation type="submission" date="2021-03" db="EMBL/GenBank/DDBJ databases">
        <authorList>
            <person name="Gilmore M.S."/>
            <person name="Schwartzman J."/>
            <person name="Van Tyne D."/>
            <person name="Martin M."/>
            <person name="Earl A.M."/>
            <person name="Manson A.L."/>
            <person name="Straub T."/>
            <person name="Salamzade R."/>
            <person name="Saavedra J."/>
            <person name="Lebreton F."/>
            <person name="Prichula J."/>
            <person name="Schaufler K."/>
            <person name="Gaca A."/>
            <person name="Sgardioli B."/>
            <person name="Wagenaar J."/>
            <person name="Strong T."/>
        </authorList>
    </citation>
    <scope>NUCLEOTIDE SEQUENCE [LARGE SCALE GENOMIC DNA]</scope>
    <source>
        <strain evidence="9 10">DIV2402</strain>
    </source>
</reference>
<keyword evidence="3" id="KW-1003">Cell membrane</keyword>
<feature type="transmembrane region" description="Helical" evidence="8">
    <location>
        <begin position="249"/>
        <end position="271"/>
    </location>
</feature>
<keyword evidence="6" id="KW-0406">Ion transport</keyword>
<keyword evidence="7 8" id="KW-0472">Membrane</keyword>
<feature type="transmembrane region" description="Helical" evidence="8">
    <location>
        <begin position="372"/>
        <end position="392"/>
    </location>
</feature>
<protein>
    <submittedName>
        <fullName evidence="9">Cation transporter</fullName>
    </submittedName>
</protein>
<comment type="subcellular location">
    <subcellularLocation>
        <location evidence="1">Cell membrane</location>
        <topology evidence="1">Multi-pass membrane protein</topology>
    </subcellularLocation>
</comment>
<evidence type="ECO:0000256" key="7">
    <source>
        <dbReference type="ARBA" id="ARBA00023136"/>
    </source>
</evidence>
<dbReference type="RefSeq" id="WP_207871775.1">
    <property type="nucleotide sequence ID" value="NZ_CP147251.1"/>
</dbReference>
<evidence type="ECO:0000256" key="8">
    <source>
        <dbReference type="SAM" id="Phobius"/>
    </source>
</evidence>
<feature type="transmembrane region" description="Helical" evidence="8">
    <location>
        <begin position="206"/>
        <end position="228"/>
    </location>
</feature>
<feature type="transmembrane region" description="Helical" evidence="8">
    <location>
        <begin position="25"/>
        <end position="45"/>
    </location>
</feature>
<feature type="transmembrane region" description="Helical" evidence="8">
    <location>
        <begin position="88"/>
        <end position="111"/>
    </location>
</feature>
<evidence type="ECO:0000256" key="4">
    <source>
        <dbReference type="ARBA" id="ARBA00022692"/>
    </source>
</evidence>
<dbReference type="Pfam" id="PF02386">
    <property type="entry name" value="TrkH"/>
    <property type="match status" value="1"/>
</dbReference>
<dbReference type="PANTHER" id="PTHR32024:SF4">
    <property type="entry name" value="KTR SYSTEM POTASSIUM UPTAKE PROTEIN D"/>
    <property type="match status" value="1"/>
</dbReference>
<dbReference type="Proteomes" id="UP000664701">
    <property type="component" value="Chromosome"/>
</dbReference>
<evidence type="ECO:0000256" key="5">
    <source>
        <dbReference type="ARBA" id="ARBA00022989"/>
    </source>
</evidence>